<keyword evidence="4" id="KW-1185">Reference proteome</keyword>
<dbReference type="PROSITE" id="PS51697">
    <property type="entry name" value="ALOG"/>
    <property type="match status" value="1"/>
</dbReference>
<dbReference type="Pfam" id="PF04852">
    <property type="entry name" value="ALOG_dom"/>
    <property type="match status" value="1"/>
</dbReference>
<dbReference type="AlphaFoldDB" id="A0A3Q7HD69"/>
<feature type="domain" description="ALOG" evidence="2">
    <location>
        <begin position="21"/>
        <end position="45"/>
    </location>
</feature>
<accession>A0A3Q7HD69</accession>
<dbReference type="InParanoid" id="A0A3Q7HD69"/>
<name>A0A3Q7HD69_SOLLC</name>
<evidence type="ECO:0000259" key="2">
    <source>
        <dbReference type="PROSITE" id="PS51697"/>
    </source>
</evidence>
<dbReference type="InterPro" id="IPR006936">
    <property type="entry name" value="ALOG_dom"/>
</dbReference>
<organism evidence="3">
    <name type="scientific">Solanum lycopersicum</name>
    <name type="common">Tomato</name>
    <name type="synonym">Lycopersicon esculentum</name>
    <dbReference type="NCBI Taxonomy" id="4081"/>
    <lineage>
        <taxon>Eukaryota</taxon>
        <taxon>Viridiplantae</taxon>
        <taxon>Streptophyta</taxon>
        <taxon>Embryophyta</taxon>
        <taxon>Tracheophyta</taxon>
        <taxon>Spermatophyta</taxon>
        <taxon>Magnoliopsida</taxon>
        <taxon>eudicotyledons</taxon>
        <taxon>Gunneridae</taxon>
        <taxon>Pentapetalae</taxon>
        <taxon>asterids</taxon>
        <taxon>lamiids</taxon>
        <taxon>Solanales</taxon>
        <taxon>Solanaceae</taxon>
        <taxon>Solanoideae</taxon>
        <taxon>Solaneae</taxon>
        <taxon>Solanum</taxon>
        <taxon>Solanum subgen. Lycopersicon</taxon>
    </lineage>
</organism>
<dbReference type="EnsemblPlants" id="Solyc07g055065.1.1">
    <property type="protein sequence ID" value="Solyc07g055065.1.1"/>
    <property type="gene ID" value="Solyc07g055065.1"/>
</dbReference>
<dbReference type="Gramene" id="Solyc07g055065.1.1">
    <property type="protein sequence ID" value="Solyc07g055065.1.1"/>
    <property type="gene ID" value="Solyc07g055065.1"/>
</dbReference>
<sequence>MSNFDRGKELVEGSSPATPSRYESQKRRDWNTFGQATTCWSSLGT</sequence>
<dbReference type="Proteomes" id="UP000004994">
    <property type="component" value="Chromosome 7"/>
</dbReference>
<protein>
    <recommendedName>
        <fullName evidence="2">ALOG domain-containing protein</fullName>
    </recommendedName>
</protein>
<reference evidence="3" key="1">
    <citation type="journal article" date="2012" name="Nature">
        <title>The tomato genome sequence provides insights into fleshy fruit evolution.</title>
        <authorList>
            <consortium name="Tomato Genome Consortium"/>
        </authorList>
    </citation>
    <scope>NUCLEOTIDE SEQUENCE [LARGE SCALE GENOMIC DNA]</scope>
    <source>
        <strain evidence="3">cv. Heinz 1706</strain>
    </source>
</reference>
<proteinExistence type="predicted"/>
<evidence type="ECO:0000313" key="3">
    <source>
        <dbReference type="EnsemblPlants" id="Solyc07g055065.1.1"/>
    </source>
</evidence>
<feature type="compositionally biased region" description="Basic and acidic residues" evidence="1">
    <location>
        <begin position="1"/>
        <end position="11"/>
    </location>
</feature>
<feature type="region of interest" description="Disordered" evidence="1">
    <location>
        <begin position="1"/>
        <end position="28"/>
    </location>
</feature>
<evidence type="ECO:0000313" key="4">
    <source>
        <dbReference type="Proteomes" id="UP000004994"/>
    </source>
</evidence>
<reference evidence="3" key="2">
    <citation type="submission" date="2019-01" db="UniProtKB">
        <authorList>
            <consortium name="EnsemblPlants"/>
        </authorList>
    </citation>
    <scope>IDENTIFICATION</scope>
    <source>
        <strain evidence="3">cv. Heinz 1706</strain>
    </source>
</reference>
<evidence type="ECO:0000256" key="1">
    <source>
        <dbReference type="SAM" id="MobiDB-lite"/>
    </source>
</evidence>